<protein>
    <submittedName>
        <fullName evidence="4">Uncharacterized protein</fullName>
    </submittedName>
</protein>
<proteinExistence type="predicted"/>
<dbReference type="Proteomes" id="UP000708208">
    <property type="component" value="Unassembled WGS sequence"/>
</dbReference>
<accession>A0A8J2KML1</accession>
<sequence>MKYTLVLALCVAAALAAPQQRPQDVQVLSETKENDGSGNFKTAYALSDGTNRDETGEFRAIDAETGIQKVTGVISWVAPDGQVSLNQI</sequence>
<evidence type="ECO:0000313" key="4">
    <source>
        <dbReference type="EMBL" id="CAG7815837.1"/>
    </source>
</evidence>
<dbReference type="OrthoDB" id="7255276at2759"/>
<evidence type="ECO:0000256" key="3">
    <source>
        <dbReference type="SAM" id="SignalP"/>
    </source>
</evidence>
<reference evidence="4" key="1">
    <citation type="submission" date="2021-06" db="EMBL/GenBank/DDBJ databases">
        <authorList>
            <person name="Hodson N. C."/>
            <person name="Mongue J. A."/>
            <person name="Jaron S. K."/>
        </authorList>
    </citation>
    <scope>NUCLEOTIDE SEQUENCE</scope>
</reference>
<keyword evidence="3" id="KW-0732">Signal</keyword>
<organism evidence="4 5">
    <name type="scientific">Allacma fusca</name>
    <dbReference type="NCBI Taxonomy" id="39272"/>
    <lineage>
        <taxon>Eukaryota</taxon>
        <taxon>Metazoa</taxon>
        <taxon>Ecdysozoa</taxon>
        <taxon>Arthropoda</taxon>
        <taxon>Hexapoda</taxon>
        <taxon>Collembola</taxon>
        <taxon>Symphypleona</taxon>
        <taxon>Sminthuridae</taxon>
        <taxon>Allacma</taxon>
    </lineage>
</organism>
<dbReference type="InterPro" id="IPR000618">
    <property type="entry name" value="Insect_cuticle"/>
</dbReference>
<evidence type="ECO:0000256" key="2">
    <source>
        <dbReference type="SAM" id="MobiDB-lite"/>
    </source>
</evidence>
<name>A0A8J2KML1_9HEXA</name>
<dbReference type="PROSITE" id="PS51155">
    <property type="entry name" value="CHIT_BIND_RR_2"/>
    <property type="match status" value="1"/>
</dbReference>
<comment type="caution">
    <text evidence="4">The sequence shown here is derived from an EMBL/GenBank/DDBJ whole genome shotgun (WGS) entry which is preliminary data.</text>
</comment>
<keyword evidence="1" id="KW-0193">Cuticle</keyword>
<feature type="chain" id="PRO_5035176598" evidence="3">
    <location>
        <begin position="17"/>
        <end position="88"/>
    </location>
</feature>
<dbReference type="EMBL" id="CAJVCH010353889">
    <property type="protein sequence ID" value="CAG7815837.1"/>
    <property type="molecule type" value="Genomic_DNA"/>
</dbReference>
<dbReference type="GO" id="GO:0042302">
    <property type="term" value="F:structural constituent of cuticle"/>
    <property type="evidence" value="ECO:0007669"/>
    <property type="project" value="UniProtKB-UniRule"/>
</dbReference>
<feature type="signal peptide" evidence="3">
    <location>
        <begin position="1"/>
        <end position="16"/>
    </location>
</feature>
<keyword evidence="5" id="KW-1185">Reference proteome</keyword>
<dbReference type="AlphaFoldDB" id="A0A8J2KML1"/>
<feature type="region of interest" description="Disordered" evidence="2">
    <location>
        <begin position="29"/>
        <end position="48"/>
    </location>
</feature>
<dbReference type="Pfam" id="PF00379">
    <property type="entry name" value="Chitin_bind_4"/>
    <property type="match status" value="1"/>
</dbReference>
<evidence type="ECO:0000313" key="5">
    <source>
        <dbReference type="Proteomes" id="UP000708208"/>
    </source>
</evidence>
<gene>
    <name evidence="4" type="ORF">AFUS01_LOCUS26487</name>
</gene>
<evidence type="ECO:0000256" key="1">
    <source>
        <dbReference type="PROSITE-ProRule" id="PRU00497"/>
    </source>
</evidence>